<gene>
    <name evidence="1" type="ORF">FB566_3389</name>
</gene>
<reference evidence="1 2" key="1">
    <citation type="submission" date="2019-06" db="EMBL/GenBank/DDBJ databases">
        <title>Sequencing the genomes of 1000 actinobacteria strains.</title>
        <authorList>
            <person name="Klenk H.-P."/>
        </authorList>
    </citation>
    <scope>NUCLEOTIDE SEQUENCE [LARGE SCALE GENOMIC DNA]</scope>
    <source>
        <strain evidence="1 2">DSM 45928</strain>
    </source>
</reference>
<proteinExistence type="predicted"/>
<dbReference type="RefSeq" id="WP_142041294.1">
    <property type="nucleotide sequence ID" value="NZ_JBHTGS010000001.1"/>
</dbReference>
<evidence type="ECO:0000313" key="1">
    <source>
        <dbReference type="EMBL" id="TQL77822.1"/>
    </source>
</evidence>
<comment type="caution">
    <text evidence="1">The sequence shown here is derived from an EMBL/GenBank/DDBJ whole genome shotgun (WGS) entry which is preliminary data.</text>
</comment>
<dbReference type="AlphaFoldDB" id="A0A543AZ20"/>
<evidence type="ECO:0000313" key="2">
    <source>
        <dbReference type="Proteomes" id="UP000317043"/>
    </source>
</evidence>
<protein>
    <recommendedName>
        <fullName evidence="3">Excreted virulence factor EspC (Type VII ESX diderm)</fullName>
    </recommendedName>
</protein>
<dbReference type="EMBL" id="VFOW01000001">
    <property type="protein sequence ID" value="TQL77822.1"/>
    <property type="molecule type" value="Genomic_DNA"/>
</dbReference>
<organism evidence="1 2">
    <name type="scientific">Stackebrandtia endophytica</name>
    <dbReference type="NCBI Taxonomy" id="1496996"/>
    <lineage>
        <taxon>Bacteria</taxon>
        <taxon>Bacillati</taxon>
        <taxon>Actinomycetota</taxon>
        <taxon>Actinomycetes</taxon>
        <taxon>Glycomycetales</taxon>
        <taxon>Glycomycetaceae</taxon>
        <taxon>Stackebrandtia</taxon>
    </lineage>
</organism>
<name>A0A543AZ20_9ACTN</name>
<dbReference type="Proteomes" id="UP000317043">
    <property type="component" value="Unassembled WGS sequence"/>
</dbReference>
<dbReference type="InParanoid" id="A0A543AZ20"/>
<sequence>MLTLLHLDTRALRDLASWLETEAGPRLRRPVLSTQPCPREHFLAPAESSARLGRIADLHRDRLRDLDRRVSALADSVSSLVTALELTDRYLDDRLTDAPEGGRGRANH</sequence>
<keyword evidence="2" id="KW-1185">Reference proteome</keyword>
<evidence type="ECO:0008006" key="3">
    <source>
        <dbReference type="Google" id="ProtNLM"/>
    </source>
</evidence>
<accession>A0A543AZ20</accession>